<reference evidence="7 8" key="1">
    <citation type="journal article" date="2016" name="Sci. Rep.">
        <title>Metabolic traits of an uncultured archaeal lineage -MSBL1- from brine pools of the Red Sea.</title>
        <authorList>
            <person name="Mwirichia R."/>
            <person name="Alam I."/>
            <person name="Rashid M."/>
            <person name="Vinu M."/>
            <person name="Ba-Alawi W."/>
            <person name="Anthony Kamau A."/>
            <person name="Kamanda Ngugi D."/>
            <person name="Goker M."/>
            <person name="Klenk H.P."/>
            <person name="Bajic V."/>
            <person name="Stingl U."/>
        </authorList>
    </citation>
    <scope>NUCLEOTIDE SEQUENCE [LARGE SCALE GENOMIC DNA]</scope>
    <source>
        <strain evidence="7">SCGC-AAA259M10</strain>
    </source>
</reference>
<dbReference type="GO" id="GO:0016491">
    <property type="term" value="F:oxidoreductase activity"/>
    <property type="evidence" value="ECO:0007669"/>
    <property type="project" value="UniProtKB-KW"/>
</dbReference>
<name>A0A133UYZ8_9EURY</name>
<comment type="caution">
    <text evidence="7">The sequence shown here is derived from an EMBL/GenBank/DDBJ whole genome shotgun (WGS) entry which is preliminary data.</text>
</comment>
<sequence>MIEEKEKISLTVNENDYSVEVKPDKSLLWVLRNKLGLTGPKEGCGKGECGACTVLLDDSPVNSCLVLAVQADGKEVVTIEGIADGDELHPIQESFIEKGAIQCGFCTPGMIVTAKSLLDENPNPTEKEIKKYIAGNICRCTGYSKIIDAIKHASKKMSSSGGD</sequence>
<dbReference type="InterPro" id="IPR051452">
    <property type="entry name" value="Diverse_Oxidoreductases"/>
</dbReference>
<dbReference type="GO" id="GO:0046872">
    <property type="term" value="F:metal ion binding"/>
    <property type="evidence" value="ECO:0007669"/>
    <property type="project" value="UniProtKB-KW"/>
</dbReference>
<dbReference type="PROSITE" id="PS51085">
    <property type="entry name" value="2FE2S_FER_2"/>
    <property type="match status" value="1"/>
</dbReference>
<evidence type="ECO:0000256" key="1">
    <source>
        <dbReference type="ARBA" id="ARBA00022714"/>
    </source>
</evidence>
<evidence type="ECO:0000313" key="8">
    <source>
        <dbReference type="Proteomes" id="UP000070341"/>
    </source>
</evidence>
<gene>
    <name evidence="7" type="ORF">AKJ40_03180</name>
</gene>
<dbReference type="InterPro" id="IPR036884">
    <property type="entry name" value="2Fe-2S-bd_dom_sf"/>
</dbReference>
<dbReference type="PROSITE" id="PS00197">
    <property type="entry name" value="2FE2S_FER_1"/>
    <property type="match status" value="1"/>
</dbReference>
<dbReference type="Pfam" id="PF00111">
    <property type="entry name" value="Fer2"/>
    <property type="match status" value="1"/>
</dbReference>
<evidence type="ECO:0000259" key="6">
    <source>
        <dbReference type="PROSITE" id="PS51085"/>
    </source>
</evidence>
<evidence type="ECO:0000256" key="2">
    <source>
        <dbReference type="ARBA" id="ARBA00022723"/>
    </source>
</evidence>
<keyword evidence="4" id="KW-0408">Iron</keyword>
<keyword evidence="5" id="KW-0411">Iron-sulfur</keyword>
<dbReference type="PANTHER" id="PTHR44379">
    <property type="entry name" value="OXIDOREDUCTASE WITH IRON-SULFUR SUBUNIT"/>
    <property type="match status" value="1"/>
</dbReference>
<dbReference type="InterPro" id="IPR001041">
    <property type="entry name" value="2Fe-2S_ferredoxin-type"/>
</dbReference>
<evidence type="ECO:0000256" key="4">
    <source>
        <dbReference type="ARBA" id="ARBA00023004"/>
    </source>
</evidence>
<keyword evidence="1" id="KW-0001">2Fe-2S</keyword>
<dbReference type="PATRIC" id="fig|1698270.3.peg.806"/>
<dbReference type="InterPro" id="IPR012675">
    <property type="entry name" value="Beta-grasp_dom_sf"/>
</dbReference>
<keyword evidence="3" id="KW-0560">Oxidoreductase</keyword>
<dbReference type="InterPro" id="IPR006058">
    <property type="entry name" value="2Fe2S_fd_BS"/>
</dbReference>
<dbReference type="SUPFAM" id="SSF54292">
    <property type="entry name" value="2Fe-2S ferredoxin-like"/>
    <property type="match status" value="1"/>
</dbReference>
<dbReference type="Pfam" id="PF01799">
    <property type="entry name" value="Fer2_2"/>
    <property type="match status" value="1"/>
</dbReference>
<evidence type="ECO:0000313" key="7">
    <source>
        <dbReference type="EMBL" id="KXA99418.1"/>
    </source>
</evidence>
<dbReference type="FunFam" id="3.10.20.30:FF:000020">
    <property type="entry name" value="Xanthine dehydrogenase iron-sulfur subunit"/>
    <property type="match status" value="1"/>
</dbReference>
<dbReference type="Gene3D" id="1.10.150.120">
    <property type="entry name" value="[2Fe-2S]-binding domain"/>
    <property type="match status" value="1"/>
</dbReference>
<dbReference type="InterPro" id="IPR002888">
    <property type="entry name" value="2Fe-2S-bd"/>
</dbReference>
<keyword evidence="2" id="KW-0479">Metal-binding</keyword>
<proteinExistence type="predicted"/>
<dbReference type="Gene3D" id="3.10.20.30">
    <property type="match status" value="1"/>
</dbReference>
<dbReference type="PANTHER" id="PTHR44379:SF8">
    <property type="entry name" value="XANTHINE DEHYDROGENASE IRON-SULFUR-BINDING SUBUNIT XDHC-RELATED"/>
    <property type="match status" value="1"/>
</dbReference>
<dbReference type="AlphaFoldDB" id="A0A133UYZ8"/>
<protein>
    <recommendedName>
        <fullName evidence="6">2Fe-2S ferredoxin-type domain-containing protein</fullName>
    </recommendedName>
</protein>
<dbReference type="Proteomes" id="UP000070341">
    <property type="component" value="Unassembled WGS sequence"/>
</dbReference>
<feature type="domain" description="2Fe-2S ferredoxin-type" evidence="6">
    <location>
        <begin position="6"/>
        <end position="82"/>
    </location>
</feature>
<dbReference type="FunFam" id="1.10.150.120:FF:000003">
    <property type="entry name" value="Carbon monoxide dehydrogenase, small subunit"/>
    <property type="match status" value="1"/>
</dbReference>
<evidence type="ECO:0000256" key="3">
    <source>
        <dbReference type="ARBA" id="ARBA00023002"/>
    </source>
</evidence>
<evidence type="ECO:0000256" key="5">
    <source>
        <dbReference type="ARBA" id="ARBA00023014"/>
    </source>
</evidence>
<dbReference type="SUPFAM" id="SSF47741">
    <property type="entry name" value="CO dehydrogenase ISP C-domain like"/>
    <property type="match status" value="1"/>
</dbReference>
<dbReference type="EMBL" id="LHXU01000051">
    <property type="protein sequence ID" value="KXA99418.1"/>
    <property type="molecule type" value="Genomic_DNA"/>
</dbReference>
<keyword evidence="8" id="KW-1185">Reference proteome</keyword>
<dbReference type="CDD" id="cd00207">
    <property type="entry name" value="fer2"/>
    <property type="match status" value="1"/>
</dbReference>
<dbReference type="GO" id="GO:0051537">
    <property type="term" value="F:2 iron, 2 sulfur cluster binding"/>
    <property type="evidence" value="ECO:0007669"/>
    <property type="project" value="UniProtKB-KW"/>
</dbReference>
<dbReference type="InterPro" id="IPR036010">
    <property type="entry name" value="2Fe-2S_ferredoxin-like_sf"/>
</dbReference>
<organism evidence="7 8">
    <name type="scientific">candidate division MSBL1 archaeon SCGC-AAA259M10</name>
    <dbReference type="NCBI Taxonomy" id="1698270"/>
    <lineage>
        <taxon>Archaea</taxon>
        <taxon>Methanobacteriati</taxon>
        <taxon>Methanobacteriota</taxon>
        <taxon>candidate division MSBL1</taxon>
    </lineage>
</organism>
<accession>A0A133UYZ8</accession>